<keyword evidence="11" id="KW-1185">Reference proteome</keyword>
<dbReference type="InterPro" id="IPR003136">
    <property type="entry name" value="Cytidylate_kin"/>
</dbReference>
<evidence type="ECO:0000256" key="4">
    <source>
        <dbReference type="ARBA" id="ARBA00022777"/>
    </source>
</evidence>
<dbReference type="OrthoDB" id="9807434at2"/>
<dbReference type="GO" id="GO:0005524">
    <property type="term" value="F:ATP binding"/>
    <property type="evidence" value="ECO:0007669"/>
    <property type="project" value="UniProtKB-UniRule"/>
</dbReference>
<evidence type="ECO:0000313" key="11">
    <source>
        <dbReference type="Proteomes" id="UP000185221"/>
    </source>
</evidence>
<feature type="binding site" evidence="8">
    <location>
        <begin position="10"/>
        <end position="18"/>
    </location>
    <ligand>
        <name>ATP</name>
        <dbReference type="ChEBI" id="CHEBI:30616"/>
    </ligand>
</feature>
<evidence type="ECO:0000256" key="3">
    <source>
        <dbReference type="ARBA" id="ARBA00022741"/>
    </source>
</evidence>
<keyword evidence="2 8" id="KW-0808">Transferase</keyword>
<dbReference type="NCBIfam" id="TIGR00017">
    <property type="entry name" value="cmk"/>
    <property type="match status" value="1"/>
</dbReference>
<dbReference type="SUPFAM" id="SSF52540">
    <property type="entry name" value="P-loop containing nucleoside triphosphate hydrolases"/>
    <property type="match status" value="1"/>
</dbReference>
<evidence type="ECO:0000256" key="7">
    <source>
        <dbReference type="ARBA" id="ARBA00048478"/>
    </source>
</evidence>
<dbReference type="InterPro" id="IPR011994">
    <property type="entry name" value="Cytidylate_kinase_dom"/>
</dbReference>
<gene>
    <name evidence="8" type="primary">cmk</name>
    <name evidence="10" type="ORF">SAMN05444394_2429</name>
</gene>
<proteinExistence type="inferred from homology"/>
<evidence type="ECO:0000313" key="10">
    <source>
        <dbReference type="EMBL" id="SIN94329.1"/>
    </source>
</evidence>
<dbReference type="InterPro" id="IPR027417">
    <property type="entry name" value="P-loop_NTPase"/>
</dbReference>
<evidence type="ECO:0000256" key="1">
    <source>
        <dbReference type="ARBA" id="ARBA00009427"/>
    </source>
</evidence>
<dbReference type="Pfam" id="PF02224">
    <property type="entry name" value="Cytidylate_kin"/>
    <property type="match status" value="1"/>
</dbReference>
<keyword evidence="5 8" id="KW-0067">ATP-binding</keyword>
<sequence length="235" mass="26257">MSKIVIAIDGYSGCGKSSTAKAVAKELGYTYIDTGAMYRAATLHFLNNFVTISNPHEVDKALKNLHISFHYNPETGQQETFLNGLNVESEIRKMKISSKVSEIAAIKEVRKELVAQQKGYGKKKGVVMDGRDVGSVVFPDAELKVFMSANLQTRAERRQQELLEKGDMVDLEEIKNNLAKRDEIDSSREVGPLIKVSDAIEIDTSYLTFQEQVAQIVDKAKQIIEKEKSYAGNHR</sequence>
<dbReference type="AlphaFoldDB" id="A0A1N6FGE3"/>
<dbReference type="RefSeq" id="WP_074225272.1">
    <property type="nucleotide sequence ID" value="NZ_FSRC01000002.1"/>
</dbReference>
<comment type="similarity">
    <text evidence="1 8">Belongs to the cytidylate kinase family. Type 1 subfamily.</text>
</comment>
<dbReference type="GO" id="GO:0005737">
    <property type="term" value="C:cytoplasm"/>
    <property type="evidence" value="ECO:0007669"/>
    <property type="project" value="UniProtKB-SubCell"/>
</dbReference>
<accession>A0A1N6FGE3</accession>
<dbReference type="GO" id="GO:0036431">
    <property type="term" value="F:dCMP kinase activity"/>
    <property type="evidence" value="ECO:0007669"/>
    <property type="project" value="InterPro"/>
</dbReference>
<dbReference type="HAMAP" id="MF_00238">
    <property type="entry name" value="Cytidyl_kinase_type1"/>
    <property type="match status" value="1"/>
</dbReference>
<dbReference type="EMBL" id="FSRC01000002">
    <property type="protein sequence ID" value="SIN94329.1"/>
    <property type="molecule type" value="Genomic_DNA"/>
</dbReference>
<protein>
    <recommendedName>
        <fullName evidence="8">Cytidylate kinase</fullName>
        <shortName evidence="8">CK</shortName>
        <ecNumber evidence="8">2.7.4.25</ecNumber>
    </recommendedName>
    <alternativeName>
        <fullName evidence="8">Cytidine monophosphate kinase</fullName>
        <shortName evidence="8">CMP kinase</shortName>
    </alternativeName>
</protein>
<evidence type="ECO:0000256" key="2">
    <source>
        <dbReference type="ARBA" id="ARBA00022679"/>
    </source>
</evidence>
<comment type="catalytic activity">
    <reaction evidence="6 8">
        <text>dCMP + ATP = dCDP + ADP</text>
        <dbReference type="Rhea" id="RHEA:25094"/>
        <dbReference type="ChEBI" id="CHEBI:30616"/>
        <dbReference type="ChEBI" id="CHEBI:57566"/>
        <dbReference type="ChEBI" id="CHEBI:58593"/>
        <dbReference type="ChEBI" id="CHEBI:456216"/>
        <dbReference type="EC" id="2.7.4.25"/>
    </reaction>
</comment>
<evidence type="ECO:0000256" key="8">
    <source>
        <dbReference type="HAMAP-Rule" id="MF_00238"/>
    </source>
</evidence>
<dbReference type="EC" id="2.7.4.25" evidence="8"/>
<feature type="domain" description="Cytidylate kinase" evidence="9">
    <location>
        <begin position="6"/>
        <end position="222"/>
    </location>
</feature>
<keyword evidence="3 8" id="KW-0547">Nucleotide-binding</keyword>
<comment type="catalytic activity">
    <reaction evidence="7 8">
        <text>CMP + ATP = CDP + ADP</text>
        <dbReference type="Rhea" id="RHEA:11600"/>
        <dbReference type="ChEBI" id="CHEBI:30616"/>
        <dbReference type="ChEBI" id="CHEBI:58069"/>
        <dbReference type="ChEBI" id="CHEBI:60377"/>
        <dbReference type="ChEBI" id="CHEBI:456216"/>
        <dbReference type="EC" id="2.7.4.25"/>
    </reaction>
</comment>
<dbReference type="GO" id="GO:0036430">
    <property type="term" value="F:CMP kinase activity"/>
    <property type="evidence" value="ECO:0007669"/>
    <property type="project" value="RHEA"/>
</dbReference>
<keyword evidence="4 8" id="KW-0418">Kinase</keyword>
<dbReference type="GO" id="GO:0006220">
    <property type="term" value="P:pyrimidine nucleotide metabolic process"/>
    <property type="evidence" value="ECO:0007669"/>
    <property type="project" value="UniProtKB-UniRule"/>
</dbReference>
<dbReference type="STRING" id="226505.SAMN05444394_2429"/>
<dbReference type="CDD" id="cd02020">
    <property type="entry name" value="CMPK"/>
    <property type="match status" value="1"/>
</dbReference>
<evidence type="ECO:0000256" key="6">
    <source>
        <dbReference type="ARBA" id="ARBA00047615"/>
    </source>
</evidence>
<name>A0A1N6FGE3_9BACT</name>
<evidence type="ECO:0000259" key="9">
    <source>
        <dbReference type="Pfam" id="PF02224"/>
    </source>
</evidence>
<dbReference type="Gene3D" id="3.40.50.300">
    <property type="entry name" value="P-loop containing nucleotide triphosphate hydrolases"/>
    <property type="match status" value="1"/>
</dbReference>
<dbReference type="Proteomes" id="UP000185221">
    <property type="component" value="Unassembled WGS sequence"/>
</dbReference>
<evidence type="ECO:0000256" key="5">
    <source>
        <dbReference type="ARBA" id="ARBA00022840"/>
    </source>
</evidence>
<comment type="subcellular location">
    <subcellularLocation>
        <location evidence="8">Cytoplasm</location>
    </subcellularLocation>
</comment>
<organism evidence="10 11">
    <name type="scientific">Algoriphagus halophilus</name>
    <dbReference type="NCBI Taxonomy" id="226505"/>
    <lineage>
        <taxon>Bacteria</taxon>
        <taxon>Pseudomonadati</taxon>
        <taxon>Bacteroidota</taxon>
        <taxon>Cytophagia</taxon>
        <taxon>Cytophagales</taxon>
        <taxon>Cyclobacteriaceae</taxon>
        <taxon>Algoriphagus</taxon>
    </lineage>
</organism>
<reference evidence="11" key="1">
    <citation type="submission" date="2016-11" db="EMBL/GenBank/DDBJ databases">
        <authorList>
            <person name="Varghese N."/>
            <person name="Submissions S."/>
        </authorList>
    </citation>
    <scope>NUCLEOTIDE SEQUENCE [LARGE SCALE GENOMIC DNA]</scope>
    <source>
        <strain evidence="11">DSM 15292</strain>
    </source>
</reference>
<keyword evidence="8" id="KW-0963">Cytoplasm</keyword>